<dbReference type="EC" id="6.3.2.12" evidence="6"/>
<keyword evidence="12 22" id="KW-0067">ATP-binding</keyword>
<keyword evidence="9 22" id="KW-0436">Ligase</keyword>
<evidence type="ECO:0000259" key="24">
    <source>
        <dbReference type="Pfam" id="PF08245"/>
    </source>
</evidence>
<gene>
    <name evidence="25" type="ORF">ETSY1_26915</name>
</gene>
<evidence type="ECO:0000256" key="7">
    <source>
        <dbReference type="ARBA" id="ARBA00013025"/>
    </source>
</evidence>
<keyword evidence="14" id="KW-0289">Folate biosynthesis</keyword>
<evidence type="ECO:0000256" key="20">
    <source>
        <dbReference type="ARBA" id="ARBA00049035"/>
    </source>
</evidence>
<evidence type="ECO:0000256" key="16">
    <source>
        <dbReference type="ARBA" id="ARBA00030592"/>
    </source>
</evidence>
<evidence type="ECO:0000256" key="8">
    <source>
        <dbReference type="ARBA" id="ARBA00019357"/>
    </source>
</evidence>
<evidence type="ECO:0000256" key="1">
    <source>
        <dbReference type="ARBA" id="ARBA00001946"/>
    </source>
</evidence>
<dbReference type="PANTHER" id="PTHR11136">
    <property type="entry name" value="FOLYLPOLYGLUTAMATE SYNTHASE-RELATED"/>
    <property type="match status" value="1"/>
</dbReference>
<dbReference type="Pfam" id="PF02875">
    <property type="entry name" value="Mur_ligase_C"/>
    <property type="match status" value="1"/>
</dbReference>
<dbReference type="GO" id="GO:0046656">
    <property type="term" value="P:folic acid biosynthetic process"/>
    <property type="evidence" value="ECO:0007669"/>
    <property type="project" value="UniProtKB-KW"/>
</dbReference>
<name>W4LGB0_ENTF1</name>
<dbReference type="FunFam" id="3.40.1190.10:FF:000011">
    <property type="entry name" value="Folylpolyglutamate synthase/dihydrofolate synthase"/>
    <property type="match status" value="1"/>
</dbReference>
<keyword evidence="26" id="KW-1185">Reference proteome</keyword>
<comment type="caution">
    <text evidence="25">The sequence shown here is derived from an EMBL/GenBank/DDBJ whole genome shotgun (WGS) entry which is preliminary data.</text>
</comment>
<dbReference type="GO" id="GO:0046872">
    <property type="term" value="F:metal ion binding"/>
    <property type="evidence" value="ECO:0007669"/>
    <property type="project" value="UniProtKB-KW"/>
</dbReference>
<dbReference type="SUPFAM" id="SSF53623">
    <property type="entry name" value="MurD-like peptide ligases, catalytic domain"/>
    <property type="match status" value="1"/>
</dbReference>
<keyword evidence="13" id="KW-0460">Magnesium</keyword>
<evidence type="ECO:0000256" key="18">
    <source>
        <dbReference type="ARBA" id="ARBA00047493"/>
    </source>
</evidence>
<dbReference type="GO" id="GO:0004326">
    <property type="term" value="F:tetrahydrofolylpolyglutamate synthase activity"/>
    <property type="evidence" value="ECO:0007669"/>
    <property type="project" value="UniProtKB-EC"/>
</dbReference>
<dbReference type="Pfam" id="PF08245">
    <property type="entry name" value="Mur_ligase_M"/>
    <property type="match status" value="1"/>
</dbReference>
<comment type="pathway">
    <text evidence="3">Cofactor biosynthesis; tetrahydrofolate biosynthesis; 7,8-dihydrofolate from 2-amino-4-hydroxy-6-hydroxymethyl-7,8-dihydropteridine diphosphate and 4-aminobenzoate: step 2/2.</text>
</comment>
<evidence type="ECO:0000256" key="2">
    <source>
        <dbReference type="ARBA" id="ARBA00002714"/>
    </source>
</evidence>
<feature type="domain" description="Mur ligase C-terminal" evidence="23">
    <location>
        <begin position="309"/>
        <end position="428"/>
    </location>
</feature>
<evidence type="ECO:0000256" key="14">
    <source>
        <dbReference type="ARBA" id="ARBA00022909"/>
    </source>
</evidence>
<dbReference type="NCBIfam" id="TIGR01499">
    <property type="entry name" value="folC"/>
    <property type="match status" value="1"/>
</dbReference>
<dbReference type="PIRSF" id="PIRSF001563">
    <property type="entry name" value="Folylpolyglu_synth"/>
    <property type="match status" value="1"/>
</dbReference>
<feature type="domain" description="Mur ligase central" evidence="24">
    <location>
        <begin position="55"/>
        <end position="282"/>
    </location>
</feature>
<evidence type="ECO:0000256" key="17">
    <source>
        <dbReference type="ARBA" id="ARBA00032510"/>
    </source>
</evidence>
<dbReference type="Gene3D" id="3.40.1190.10">
    <property type="entry name" value="Mur-like, catalytic domain"/>
    <property type="match status" value="1"/>
</dbReference>
<dbReference type="AlphaFoldDB" id="W4LGB0"/>
<accession>W4LGB0</accession>
<proteinExistence type="inferred from homology"/>
<organism evidence="25 26">
    <name type="scientific">Entotheonella factor</name>
    <dbReference type="NCBI Taxonomy" id="1429438"/>
    <lineage>
        <taxon>Bacteria</taxon>
        <taxon>Pseudomonadati</taxon>
        <taxon>Nitrospinota/Tectimicrobiota group</taxon>
        <taxon>Candidatus Tectimicrobiota</taxon>
        <taxon>Candidatus Entotheonellia</taxon>
        <taxon>Candidatus Entotheonellales</taxon>
        <taxon>Candidatus Entotheonellaceae</taxon>
        <taxon>Candidatus Entotheonella</taxon>
    </lineage>
</organism>
<evidence type="ECO:0000256" key="6">
    <source>
        <dbReference type="ARBA" id="ARBA00013023"/>
    </source>
</evidence>
<dbReference type="PANTHER" id="PTHR11136:SF0">
    <property type="entry name" value="DIHYDROFOLATE SYNTHETASE-RELATED"/>
    <property type="match status" value="1"/>
</dbReference>
<dbReference type="GO" id="GO:0005524">
    <property type="term" value="F:ATP binding"/>
    <property type="evidence" value="ECO:0007669"/>
    <property type="project" value="UniProtKB-KW"/>
</dbReference>
<evidence type="ECO:0000256" key="21">
    <source>
        <dbReference type="ARBA" id="ARBA00049161"/>
    </source>
</evidence>
<evidence type="ECO:0000259" key="23">
    <source>
        <dbReference type="Pfam" id="PF02875"/>
    </source>
</evidence>
<dbReference type="InterPro" id="IPR036615">
    <property type="entry name" value="Mur_ligase_C_dom_sf"/>
</dbReference>
<keyword evidence="10" id="KW-0479">Metal-binding</keyword>
<dbReference type="HOGENOM" id="CLU_015869_1_2_7"/>
<comment type="function">
    <text evidence="2">Functions in two distinct reactions of the de novo folate biosynthetic pathway. Catalyzes the addition of a glutamate residue to dihydropteroate (7,8-dihydropteroate or H2Pte) to form dihydrofolate (7,8-dihydrofolate monoglutamate or H2Pte-Glu). Also catalyzes successive additions of L-glutamate to tetrahydrofolate or 10-formyltetrahydrofolate or 5,10-methylenetetrahydrofolate, leading to folylpolyglutamate derivatives.</text>
</comment>
<comment type="catalytic activity">
    <reaction evidence="21">
        <text>7,8-dihydropteroate + L-glutamate + ATP = 7,8-dihydrofolate + ADP + phosphate + H(+)</text>
        <dbReference type="Rhea" id="RHEA:23584"/>
        <dbReference type="ChEBI" id="CHEBI:15378"/>
        <dbReference type="ChEBI" id="CHEBI:17839"/>
        <dbReference type="ChEBI" id="CHEBI:29985"/>
        <dbReference type="ChEBI" id="CHEBI:30616"/>
        <dbReference type="ChEBI" id="CHEBI:43474"/>
        <dbReference type="ChEBI" id="CHEBI:57451"/>
        <dbReference type="ChEBI" id="CHEBI:456216"/>
        <dbReference type="EC" id="6.3.2.12"/>
    </reaction>
</comment>
<dbReference type="Gene3D" id="3.90.190.20">
    <property type="entry name" value="Mur ligase, C-terminal domain"/>
    <property type="match status" value="1"/>
</dbReference>
<evidence type="ECO:0000256" key="3">
    <source>
        <dbReference type="ARBA" id="ARBA00004799"/>
    </source>
</evidence>
<comment type="pathway">
    <text evidence="4">Cofactor biosynthesis; tetrahydrofolylpolyglutamate biosynthesis.</text>
</comment>
<dbReference type="InterPro" id="IPR013221">
    <property type="entry name" value="Mur_ligase_cen"/>
</dbReference>
<evidence type="ECO:0000256" key="22">
    <source>
        <dbReference type="PIRNR" id="PIRNR001563"/>
    </source>
</evidence>
<dbReference type="InterPro" id="IPR001645">
    <property type="entry name" value="Folylpolyglutamate_synth"/>
</dbReference>
<evidence type="ECO:0000313" key="25">
    <source>
        <dbReference type="EMBL" id="ETW96361.1"/>
    </source>
</evidence>
<comment type="similarity">
    <text evidence="5 22">Belongs to the folylpolyglutamate synthase family.</text>
</comment>
<keyword evidence="11 22" id="KW-0547">Nucleotide-binding</keyword>
<evidence type="ECO:0000256" key="10">
    <source>
        <dbReference type="ARBA" id="ARBA00022723"/>
    </source>
</evidence>
<dbReference type="EMBL" id="AZHW01000797">
    <property type="protein sequence ID" value="ETW96361.1"/>
    <property type="molecule type" value="Genomic_DNA"/>
</dbReference>
<dbReference type="Proteomes" id="UP000019141">
    <property type="component" value="Unassembled WGS sequence"/>
</dbReference>
<comment type="cofactor">
    <cofactor evidence="1">
        <name>Mg(2+)</name>
        <dbReference type="ChEBI" id="CHEBI:18420"/>
    </cofactor>
</comment>
<evidence type="ECO:0000256" key="9">
    <source>
        <dbReference type="ARBA" id="ARBA00022598"/>
    </source>
</evidence>
<comment type="catalytic activity">
    <reaction evidence="19">
        <text>10-formyltetrahydrofolyl-(gamma-L-Glu)(n) + L-glutamate + ATP = 10-formyltetrahydrofolyl-(gamma-L-Glu)(n+1) + ADP + phosphate + H(+)</text>
        <dbReference type="Rhea" id="RHEA:51904"/>
        <dbReference type="Rhea" id="RHEA-COMP:13088"/>
        <dbReference type="Rhea" id="RHEA-COMP:14300"/>
        <dbReference type="ChEBI" id="CHEBI:15378"/>
        <dbReference type="ChEBI" id="CHEBI:29985"/>
        <dbReference type="ChEBI" id="CHEBI:30616"/>
        <dbReference type="ChEBI" id="CHEBI:43474"/>
        <dbReference type="ChEBI" id="CHEBI:134413"/>
        <dbReference type="ChEBI" id="CHEBI:456216"/>
        <dbReference type="EC" id="6.3.2.17"/>
    </reaction>
</comment>
<evidence type="ECO:0000256" key="11">
    <source>
        <dbReference type="ARBA" id="ARBA00022741"/>
    </source>
</evidence>
<dbReference type="PROSITE" id="PS01012">
    <property type="entry name" value="FOLYLPOLYGLU_SYNT_2"/>
    <property type="match status" value="1"/>
</dbReference>
<dbReference type="SUPFAM" id="SSF53244">
    <property type="entry name" value="MurD-like peptide ligases, peptide-binding domain"/>
    <property type="match status" value="1"/>
</dbReference>
<dbReference type="PATRIC" id="fig|1429438.4.peg.5140"/>
<sequence>MAWTYDEALSYLRQLTNYEAPQPVPYNPEHFNLATLEAFLQRLGAPHHAFASVHIAGSKGKGSTAAMVASVLERAGFRTGLFSSPHLVSIRERTQINRQWISPEDFAALAAELRERVDQTGGGQTGRKLTFFEFNTALSFLYFARQRVDIAVVEVGLGGRLDTTNVLAPKVAAITPIELEHTRILGETLAAIAREKAGIIKPSSCVVSAAQAPEVVEVIEKQCQTQQATLALAGREFNSEIIASSLDGNTFHFRGLGHRWHDLNVPLLGRHQVGNASVALAILARLIAQGWAITMDHVAQGLAQVHWEGRLEIIDRQPWIICDGAFTVEAAQHLRRSLTELFDYQRLWLVLGLASDKNRSGIIECLGSLAHEVIVTPFQNPRSCDPQQLAADVQRQGVPVRIAPDSITALAWAQAAANPDDMICIAGSLFLLGEIKARQRGLTPEF</sequence>
<dbReference type="GO" id="GO:0005737">
    <property type="term" value="C:cytoplasm"/>
    <property type="evidence" value="ECO:0007669"/>
    <property type="project" value="TreeGrafter"/>
</dbReference>
<dbReference type="GO" id="GO:0008841">
    <property type="term" value="F:dihydrofolate synthase activity"/>
    <property type="evidence" value="ECO:0007669"/>
    <property type="project" value="UniProtKB-EC"/>
</dbReference>
<evidence type="ECO:0000256" key="15">
    <source>
        <dbReference type="ARBA" id="ARBA00030048"/>
    </source>
</evidence>
<dbReference type="InterPro" id="IPR004101">
    <property type="entry name" value="Mur_ligase_C"/>
</dbReference>
<evidence type="ECO:0000256" key="13">
    <source>
        <dbReference type="ARBA" id="ARBA00022842"/>
    </source>
</evidence>
<protein>
    <recommendedName>
        <fullName evidence="8">Dihydrofolate synthase/folylpolyglutamate synthase</fullName>
        <ecNumber evidence="6">6.3.2.12</ecNumber>
        <ecNumber evidence="7">6.3.2.17</ecNumber>
    </recommendedName>
    <alternativeName>
        <fullName evidence="17">Folylpoly-gamma-glutamate synthetase-dihydrofolate synthetase</fullName>
    </alternativeName>
    <alternativeName>
        <fullName evidence="15">Folylpolyglutamate synthetase</fullName>
    </alternativeName>
    <alternativeName>
        <fullName evidence="16">Tetrahydrofolylpolyglutamate synthase</fullName>
    </alternativeName>
</protein>
<evidence type="ECO:0000313" key="26">
    <source>
        <dbReference type="Proteomes" id="UP000019141"/>
    </source>
</evidence>
<evidence type="ECO:0000256" key="5">
    <source>
        <dbReference type="ARBA" id="ARBA00008276"/>
    </source>
</evidence>
<dbReference type="EC" id="6.3.2.17" evidence="7"/>
<comment type="catalytic activity">
    <reaction evidence="20">
        <text>(6R)-5,10-methylenetetrahydrofolyl-(gamma-L-Glu)(n) + L-glutamate + ATP = (6R)-5,10-methylenetetrahydrofolyl-(gamma-L-Glu)(n+1) + ADP + phosphate + H(+)</text>
        <dbReference type="Rhea" id="RHEA:51912"/>
        <dbReference type="Rhea" id="RHEA-COMP:13257"/>
        <dbReference type="Rhea" id="RHEA-COMP:13258"/>
        <dbReference type="ChEBI" id="CHEBI:15378"/>
        <dbReference type="ChEBI" id="CHEBI:29985"/>
        <dbReference type="ChEBI" id="CHEBI:30616"/>
        <dbReference type="ChEBI" id="CHEBI:43474"/>
        <dbReference type="ChEBI" id="CHEBI:136572"/>
        <dbReference type="ChEBI" id="CHEBI:456216"/>
        <dbReference type="EC" id="6.3.2.17"/>
    </reaction>
</comment>
<comment type="catalytic activity">
    <reaction evidence="18">
        <text>(6S)-5,6,7,8-tetrahydrofolyl-(gamma-L-Glu)(n) + L-glutamate + ATP = (6S)-5,6,7,8-tetrahydrofolyl-(gamma-L-Glu)(n+1) + ADP + phosphate + H(+)</text>
        <dbReference type="Rhea" id="RHEA:10580"/>
        <dbReference type="Rhea" id="RHEA-COMP:14738"/>
        <dbReference type="Rhea" id="RHEA-COMP:14740"/>
        <dbReference type="ChEBI" id="CHEBI:15378"/>
        <dbReference type="ChEBI" id="CHEBI:29985"/>
        <dbReference type="ChEBI" id="CHEBI:30616"/>
        <dbReference type="ChEBI" id="CHEBI:43474"/>
        <dbReference type="ChEBI" id="CHEBI:141005"/>
        <dbReference type="ChEBI" id="CHEBI:456216"/>
        <dbReference type="EC" id="6.3.2.17"/>
    </reaction>
</comment>
<evidence type="ECO:0000256" key="12">
    <source>
        <dbReference type="ARBA" id="ARBA00022840"/>
    </source>
</evidence>
<dbReference type="InterPro" id="IPR036565">
    <property type="entry name" value="Mur-like_cat_sf"/>
</dbReference>
<evidence type="ECO:0000256" key="19">
    <source>
        <dbReference type="ARBA" id="ARBA00047808"/>
    </source>
</evidence>
<evidence type="ECO:0000256" key="4">
    <source>
        <dbReference type="ARBA" id="ARBA00005150"/>
    </source>
</evidence>
<dbReference type="InterPro" id="IPR018109">
    <property type="entry name" value="Folylpolyglutamate_synth_CS"/>
</dbReference>
<reference evidence="25 26" key="1">
    <citation type="journal article" date="2014" name="Nature">
        <title>An environmental bacterial taxon with a large and distinct metabolic repertoire.</title>
        <authorList>
            <person name="Wilson M.C."/>
            <person name="Mori T."/>
            <person name="Ruckert C."/>
            <person name="Uria A.R."/>
            <person name="Helf M.J."/>
            <person name="Takada K."/>
            <person name="Gernert C."/>
            <person name="Steffens U.A."/>
            <person name="Heycke N."/>
            <person name="Schmitt S."/>
            <person name="Rinke C."/>
            <person name="Helfrich E.J."/>
            <person name="Brachmann A.O."/>
            <person name="Gurgui C."/>
            <person name="Wakimoto T."/>
            <person name="Kracht M."/>
            <person name="Crusemann M."/>
            <person name="Hentschel U."/>
            <person name="Abe I."/>
            <person name="Matsunaga S."/>
            <person name="Kalinowski J."/>
            <person name="Takeyama H."/>
            <person name="Piel J."/>
        </authorList>
    </citation>
    <scope>NUCLEOTIDE SEQUENCE [LARGE SCALE GENOMIC DNA]</scope>
    <source>
        <strain evidence="26">TSY1</strain>
    </source>
</reference>